<protein>
    <submittedName>
        <fullName evidence="3">Uncharacterized protein LOC115876780</fullName>
    </submittedName>
</protein>
<dbReference type="RefSeq" id="XP_030748572.1">
    <property type="nucleotide sequence ID" value="XM_030892712.1"/>
</dbReference>
<evidence type="ECO:0000313" key="2">
    <source>
        <dbReference type="Proteomes" id="UP000504635"/>
    </source>
</evidence>
<keyword evidence="1" id="KW-0812">Transmembrane</keyword>
<accession>A0A6J2XBE4</accession>
<feature type="transmembrane region" description="Helical" evidence="1">
    <location>
        <begin position="87"/>
        <end position="112"/>
    </location>
</feature>
<keyword evidence="1" id="KW-1133">Transmembrane helix</keyword>
<evidence type="ECO:0000256" key="1">
    <source>
        <dbReference type="SAM" id="Phobius"/>
    </source>
</evidence>
<keyword evidence="2" id="KW-1185">Reference proteome</keyword>
<dbReference type="Proteomes" id="UP000504635">
    <property type="component" value="Unplaced"/>
</dbReference>
<sequence length="141" mass="16517">MAVIVDPAEAENVEEDNLITENGNRVDVRRVEFNHNPEVRYFYDNEPTVEINTIPPLPARIAVYRRIRRIFRRKHHGKTIPQWTKQILLYIFFFTCILALKYALYIAVYHAVIGNQKLPENATESNIHTNNESNIKLKAIQ</sequence>
<proteinExistence type="predicted"/>
<dbReference type="AlphaFoldDB" id="A0A6J2XBE4"/>
<organism evidence="2 3">
    <name type="scientific">Sitophilus oryzae</name>
    <name type="common">Rice weevil</name>
    <name type="synonym">Curculio oryzae</name>
    <dbReference type="NCBI Taxonomy" id="7048"/>
    <lineage>
        <taxon>Eukaryota</taxon>
        <taxon>Metazoa</taxon>
        <taxon>Ecdysozoa</taxon>
        <taxon>Arthropoda</taxon>
        <taxon>Hexapoda</taxon>
        <taxon>Insecta</taxon>
        <taxon>Pterygota</taxon>
        <taxon>Neoptera</taxon>
        <taxon>Endopterygota</taxon>
        <taxon>Coleoptera</taxon>
        <taxon>Polyphaga</taxon>
        <taxon>Cucujiformia</taxon>
        <taxon>Curculionidae</taxon>
        <taxon>Dryophthorinae</taxon>
        <taxon>Sitophilus</taxon>
    </lineage>
</organism>
<name>A0A6J2XBE4_SITOR</name>
<dbReference type="GeneID" id="115876780"/>
<evidence type="ECO:0000313" key="3">
    <source>
        <dbReference type="RefSeq" id="XP_030748572.1"/>
    </source>
</evidence>
<dbReference type="KEGG" id="soy:115876780"/>
<reference evidence="3" key="1">
    <citation type="submission" date="2025-08" db="UniProtKB">
        <authorList>
            <consortium name="RefSeq"/>
        </authorList>
    </citation>
    <scope>IDENTIFICATION</scope>
    <source>
        <tissue evidence="3">Gonads</tissue>
    </source>
</reference>
<keyword evidence="1" id="KW-0472">Membrane</keyword>
<gene>
    <name evidence="3" type="primary">LOC115876780</name>
</gene>
<dbReference type="InParanoid" id="A0A6J2XBE4"/>